<name>A0A0F9H8E0_9ZZZZ</name>
<dbReference type="EMBL" id="LAZR01023605">
    <property type="protein sequence ID" value="KKL77940.1"/>
    <property type="molecule type" value="Genomic_DNA"/>
</dbReference>
<reference evidence="1" key="1">
    <citation type="journal article" date="2015" name="Nature">
        <title>Complex archaea that bridge the gap between prokaryotes and eukaryotes.</title>
        <authorList>
            <person name="Spang A."/>
            <person name="Saw J.H."/>
            <person name="Jorgensen S.L."/>
            <person name="Zaremba-Niedzwiedzka K."/>
            <person name="Martijn J."/>
            <person name="Lind A.E."/>
            <person name="van Eijk R."/>
            <person name="Schleper C."/>
            <person name="Guy L."/>
            <person name="Ettema T.J."/>
        </authorList>
    </citation>
    <scope>NUCLEOTIDE SEQUENCE</scope>
</reference>
<evidence type="ECO:0000313" key="1">
    <source>
        <dbReference type="EMBL" id="KKL77940.1"/>
    </source>
</evidence>
<proteinExistence type="predicted"/>
<protein>
    <submittedName>
        <fullName evidence="1">Uncharacterized protein</fullName>
    </submittedName>
</protein>
<accession>A0A0F9H8E0</accession>
<comment type="caution">
    <text evidence="1">The sequence shown here is derived from an EMBL/GenBank/DDBJ whole genome shotgun (WGS) entry which is preliminary data.</text>
</comment>
<gene>
    <name evidence="1" type="ORF">LCGC14_2029880</name>
</gene>
<organism evidence="1">
    <name type="scientific">marine sediment metagenome</name>
    <dbReference type="NCBI Taxonomy" id="412755"/>
    <lineage>
        <taxon>unclassified sequences</taxon>
        <taxon>metagenomes</taxon>
        <taxon>ecological metagenomes</taxon>
    </lineage>
</organism>
<feature type="non-terminal residue" evidence="1">
    <location>
        <position position="35"/>
    </location>
</feature>
<sequence>MNDNPLVPKSLGDEAGYLWLATFTENLDNPSDNDG</sequence>
<dbReference type="AlphaFoldDB" id="A0A0F9H8E0"/>